<reference evidence="2 3" key="1">
    <citation type="submission" date="2017-03" db="EMBL/GenBank/DDBJ databases">
        <authorList>
            <person name="Afonso C.L."/>
            <person name="Miller P.J."/>
            <person name="Scott M.A."/>
            <person name="Spackman E."/>
            <person name="Goraichik I."/>
            <person name="Dimitrov K.M."/>
            <person name="Suarez D.L."/>
            <person name="Swayne D.E."/>
        </authorList>
    </citation>
    <scope>NUCLEOTIDE SEQUENCE [LARGE SCALE GENOMIC DNA]</scope>
    <source>
        <strain evidence="2 3">CECT 7023</strain>
    </source>
</reference>
<dbReference type="Proteomes" id="UP000193900">
    <property type="component" value="Unassembled WGS sequence"/>
</dbReference>
<sequence>MRPNEIWLVSFLALFPSCALAANIQLLSSDGHKLSDALNGACSIVLEGTIEEGDADKLNELWETSQLDGIGITGFIDEEIFESAERVHTLCLDSEGGDFDEALELLESEFMTLFRVVTVVPSGSQCLSACALIFLGGTLSTSNSDGGNTIPVRVLHVDGRLGFHSPFIDGISQLPEILPRNVVVEFFSSGTDSIRRLNDVLTNAFIDTHGPIDRFPPDLLIELLSFQGVDSFFEIQTINDAGRYDIYLAGVPEVQMSDRHYSRLCVNASIWSVGRAWEFTPDVPSWGYTVERSNDMTLVTSRHYECEIRHLGQRVGDDYQVTFRDRDYELQTRFLEPWESLPHYVPIRLLSGTSDVGSEFDPLYLYTNPLQLEVQQLPTIAPSSVYVVRTDGGETGFGWFSFSLTSDGQFSIQGDEIGLLNGTYVAPGSLEICLQIEESAISRLANETYCGFIVDDRLSFDGVSELSGLIELQRSAL</sequence>
<dbReference type="EMBL" id="FWFZ01000011">
    <property type="protein sequence ID" value="SLN55558.1"/>
    <property type="molecule type" value="Genomic_DNA"/>
</dbReference>
<keyword evidence="3" id="KW-1185">Reference proteome</keyword>
<dbReference type="RefSeq" id="WP_143535538.1">
    <property type="nucleotide sequence ID" value="NZ_FWFZ01000011.1"/>
</dbReference>
<dbReference type="OrthoDB" id="7838311at2"/>
<protein>
    <submittedName>
        <fullName evidence="2">Uncharacterized protein</fullName>
    </submittedName>
</protein>
<accession>A0A1Y5T9T9</accession>
<keyword evidence="1" id="KW-0732">Signal</keyword>
<evidence type="ECO:0000313" key="3">
    <source>
        <dbReference type="Proteomes" id="UP000193900"/>
    </source>
</evidence>
<feature type="chain" id="PRO_5013345919" evidence="1">
    <location>
        <begin position="22"/>
        <end position="477"/>
    </location>
</feature>
<gene>
    <name evidence="2" type="ORF">ROA7023_02531</name>
</gene>
<proteinExistence type="predicted"/>
<name>A0A1Y5T9T9_9RHOB</name>
<dbReference type="AlphaFoldDB" id="A0A1Y5T9T9"/>
<evidence type="ECO:0000256" key="1">
    <source>
        <dbReference type="SAM" id="SignalP"/>
    </source>
</evidence>
<feature type="signal peptide" evidence="1">
    <location>
        <begin position="1"/>
        <end position="21"/>
    </location>
</feature>
<evidence type="ECO:0000313" key="2">
    <source>
        <dbReference type="EMBL" id="SLN55558.1"/>
    </source>
</evidence>
<organism evidence="2 3">
    <name type="scientific">Roseisalinus antarcticus</name>
    <dbReference type="NCBI Taxonomy" id="254357"/>
    <lineage>
        <taxon>Bacteria</taxon>
        <taxon>Pseudomonadati</taxon>
        <taxon>Pseudomonadota</taxon>
        <taxon>Alphaproteobacteria</taxon>
        <taxon>Rhodobacterales</taxon>
        <taxon>Roseobacteraceae</taxon>
        <taxon>Roseisalinus</taxon>
    </lineage>
</organism>